<proteinExistence type="predicted"/>
<feature type="transmembrane region" description="Helical" evidence="5">
    <location>
        <begin position="329"/>
        <end position="349"/>
    </location>
</feature>
<dbReference type="InterPro" id="IPR022764">
    <property type="entry name" value="Peptidase_S54_rhomboid_dom"/>
</dbReference>
<evidence type="ECO:0000256" key="1">
    <source>
        <dbReference type="ARBA" id="ARBA00004141"/>
    </source>
</evidence>
<evidence type="ECO:0000256" key="5">
    <source>
        <dbReference type="SAM" id="Phobius"/>
    </source>
</evidence>
<feature type="transmembrane region" description="Helical" evidence="5">
    <location>
        <begin position="110"/>
        <end position="143"/>
    </location>
</feature>
<dbReference type="AlphaFoldDB" id="A0A5S9IRW6"/>
<keyword evidence="8" id="KW-1185">Reference proteome</keyword>
<accession>A0A5S9IRW6</accession>
<dbReference type="GO" id="GO:0004252">
    <property type="term" value="F:serine-type endopeptidase activity"/>
    <property type="evidence" value="ECO:0007669"/>
    <property type="project" value="InterPro"/>
</dbReference>
<protein>
    <submittedName>
        <fullName evidence="7">GlpG protein</fullName>
    </submittedName>
</protein>
<feature type="transmembrane region" description="Helical" evidence="5">
    <location>
        <begin position="475"/>
        <end position="494"/>
    </location>
</feature>
<evidence type="ECO:0000313" key="7">
    <source>
        <dbReference type="EMBL" id="BBM86321.1"/>
    </source>
</evidence>
<dbReference type="InterPro" id="IPR035952">
    <property type="entry name" value="Rhomboid-like_sf"/>
</dbReference>
<feature type="transmembrane region" description="Helical" evidence="5">
    <location>
        <begin position="355"/>
        <end position="373"/>
    </location>
</feature>
<dbReference type="OrthoDB" id="9814654at2"/>
<dbReference type="Proteomes" id="UP000326354">
    <property type="component" value="Chromosome"/>
</dbReference>
<evidence type="ECO:0000256" key="4">
    <source>
        <dbReference type="ARBA" id="ARBA00023136"/>
    </source>
</evidence>
<dbReference type="KEGG" id="uam:UABAM_04707"/>
<dbReference type="EMBL" id="AP019860">
    <property type="protein sequence ID" value="BBM86321.1"/>
    <property type="molecule type" value="Genomic_DNA"/>
</dbReference>
<dbReference type="SUPFAM" id="SSF144091">
    <property type="entry name" value="Rhomboid-like"/>
    <property type="match status" value="1"/>
</dbReference>
<feature type="transmembrane region" description="Helical" evidence="5">
    <location>
        <begin position="291"/>
        <end position="317"/>
    </location>
</feature>
<evidence type="ECO:0000259" key="6">
    <source>
        <dbReference type="Pfam" id="PF01694"/>
    </source>
</evidence>
<name>A0A5S9IRW6_UABAM</name>
<evidence type="ECO:0000313" key="8">
    <source>
        <dbReference type="Proteomes" id="UP000326354"/>
    </source>
</evidence>
<feature type="transmembrane region" description="Helical" evidence="5">
    <location>
        <begin position="419"/>
        <end position="442"/>
    </location>
</feature>
<dbReference type="RefSeq" id="WP_151970385.1">
    <property type="nucleotide sequence ID" value="NZ_AP019860.1"/>
</dbReference>
<dbReference type="GO" id="GO:0016020">
    <property type="term" value="C:membrane"/>
    <property type="evidence" value="ECO:0007669"/>
    <property type="project" value="UniProtKB-SubCell"/>
</dbReference>
<feature type="transmembrane region" description="Helical" evidence="5">
    <location>
        <begin position="231"/>
        <end position="251"/>
    </location>
</feature>
<keyword evidence="3 5" id="KW-1133">Transmembrane helix</keyword>
<keyword evidence="4 5" id="KW-0472">Membrane</keyword>
<evidence type="ECO:0000256" key="2">
    <source>
        <dbReference type="ARBA" id="ARBA00022692"/>
    </source>
</evidence>
<evidence type="ECO:0000256" key="3">
    <source>
        <dbReference type="ARBA" id="ARBA00022989"/>
    </source>
</evidence>
<feature type="transmembrane region" description="Helical" evidence="5">
    <location>
        <begin position="449"/>
        <end position="469"/>
    </location>
</feature>
<sequence length="510" mass="59090">MKSELSGASPSHLTNICGDCGFNKILPEDEECMSCGAPIYKPTQHKKQVSFDTVLIELVSERKTYNIGIPPERLFGPFRRYPFWGFFGKAKIEIVDEGIVVIGKKMRGGFVFFFITMLFIVAIFLLLLVKTMGIFIVFFLALSGIKGMEEIRKVNSEITIPFTSIIAVTSPNKKRYLGIAVSIKDKRVIQKFTFQTISDARDFCSTLTEKASLHTNTKDFYLSTEHNPARVTYGVVALCILSFLPFTLDYFSILHKLPDYFCIPHEFLTWPYMFFGEERISNFALLLSGKVWILVTTIFVHLNWISFLCHTSIFLVLAKKVERLHGSLYLMKLILIFGLSANVVQVLFFDNSPRELVAINYGLFAYIWMYGKYTFHPSFCISKPLMIFFIFFLFASEFMAIFSLENGIREFPWAVQTTFTIYMLIGLYWGIFIGFFLGILYVSWEQSRYYFNKILIIALLYTFFTVIAIQLNLEVLWLINYFVQIAFFILLYRFQPSLSHLNRNLENAPR</sequence>
<feature type="domain" description="Peptidase S54 rhomboid" evidence="6">
    <location>
        <begin position="289"/>
        <end position="403"/>
    </location>
</feature>
<keyword evidence="2 5" id="KW-0812">Transmembrane</keyword>
<organism evidence="7 8">
    <name type="scientific">Uabimicrobium amorphum</name>
    <dbReference type="NCBI Taxonomy" id="2596890"/>
    <lineage>
        <taxon>Bacteria</taxon>
        <taxon>Pseudomonadati</taxon>
        <taxon>Planctomycetota</taxon>
        <taxon>Candidatus Uabimicrobiia</taxon>
        <taxon>Candidatus Uabimicrobiales</taxon>
        <taxon>Candidatus Uabimicrobiaceae</taxon>
        <taxon>Candidatus Uabimicrobium</taxon>
    </lineage>
</organism>
<feature type="transmembrane region" description="Helical" evidence="5">
    <location>
        <begin position="385"/>
        <end position="404"/>
    </location>
</feature>
<dbReference type="Pfam" id="PF01694">
    <property type="entry name" value="Rhomboid"/>
    <property type="match status" value="1"/>
</dbReference>
<reference evidence="7 8" key="1">
    <citation type="submission" date="2019-08" db="EMBL/GenBank/DDBJ databases">
        <title>Complete genome sequence of Candidatus Uab amorphum.</title>
        <authorList>
            <person name="Shiratori T."/>
            <person name="Suzuki S."/>
            <person name="Kakizawa Y."/>
            <person name="Ishida K."/>
        </authorList>
    </citation>
    <scope>NUCLEOTIDE SEQUENCE [LARGE SCALE GENOMIC DNA]</scope>
    <source>
        <strain evidence="7 8">SRT547</strain>
    </source>
</reference>
<comment type="subcellular location">
    <subcellularLocation>
        <location evidence="1">Membrane</location>
        <topology evidence="1">Multi-pass membrane protein</topology>
    </subcellularLocation>
</comment>
<dbReference type="Gene3D" id="1.20.1540.10">
    <property type="entry name" value="Rhomboid-like"/>
    <property type="match status" value="1"/>
</dbReference>
<gene>
    <name evidence="7" type="ORF">UABAM_04707</name>
</gene>